<dbReference type="AlphaFoldDB" id="A0A1S2G179"/>
<dbReference type="Proteomes" id="UP000179937">
    <property type="component" value="Unassembled WGS sequence"/>
</dbReference>
<reference evidence="1 2" key="1">
    <citation type="submission" date="2016-05" db="EMBL/GenBank/DDBJ databases">
        <title>The evolution of Acinetobacter baumannii in vivo.</title>
        <authorList>
            <person name="Hua X."/>
            <person name="Yu Y."/>
        </authorList>
    </citation>
    <scope>NUCLEOTIDE SEQUENCE [LARGE SCALE GENOMIC DNA]</scope>
    <source>
        <strain evidence="1 2">XH647</strain>
    </source>
</reference>
<dbReference type="RefSeq" id="WP_032015440.1">
    <property type="nucleotide sequence ID" value="NZ_CP104298.1"/>
</dbReference>
<accession>A0A1S2G179</accession>
<gene>
    <name evidence="1" type="ORF">A7M90_15945</name>
</gene>
<sequence>MFTPNQFCFVRARNGYDHFGLAKFGLRRKERCAIVKMIQQCNKTSVRADSSASRGNAREVVADLVILLEPKTTATIDSIIEFGGDMYVVKSVHKRFDIRGKHDHTEAACTYWSDKE</sequence>
<evidence type="ECO:0000313" key="1">
    <source>
        <dbReference type="EMBL" id="OIG74038.1"/>
    </source>
</evidence>
<dbReference type="EMBL" id="LYKI01000009">
    <property type="protein sequence ID" value="OIG74038.1"/>
    <property type="molecule type" value="Genomic_DNA"/>
</dbReference>
<evidence type="ECO:0000313" key="2">
    <source>
        <dbReference type="Proteomes" id="UP000179937"/>
    </source>
</evidence>
<comment type="caution">
    <text evidence="1">The sequence shown here is derived from an EMBL/GenBank/DDBJ whole genome shotgun (WGS) entry which is preliminary data.</text>
</comment>
<proteinExistence type="predicted"/>
<name>A0A1S2G179_ACIBA</name>
<organism evidence="1 2">
    <name type="scientific">Acinetobacter baumannii</name>
    <dbReference type="NCBI Taxonomy" id="470"/>
    <lineage>
        <taxon>Bacteria</taxon>
        <taxon>Pseudomonadati</taxon>
        <taxon>Pseudomonadota</taxon>
        <taxon>Gammaproteobacteria</taxon>
        <taxon>Moraxellales</taxon>
        <taxon>Moraxellaceae</taxon>
        <taxon>Acinetobacter</taxon>
        <taxon>Acinetobacter calcoaceticus/baumannii complex</taxon>
    </lineage>
</organism>
<protein>
    <submittedName>
        <fullName evidence="1">Uncharacterized protein</fullName>
    </submittedName>
</protein>